<comment type="caution">
    <text evidence="9">The sequence shown here is derived from an EMBL/GenBank/DDBJ whole genome shotgun (WGS) entry which is preliminary data.</text>
</comment>
<dbReference type="GO" id="GO:0042277">
    <property type="term" value="F:peptide binding"/>
    <property type="evidence" value="ECO:0007669"/>
    <property type="project" value="TreeGrafter"/>
</dbReference>
<evidence type="ECO:0000256" key="1">
    <source>
        <dbReference type="ARBA" id="ARBA00004651"/>
    </source>
</evidence>
<protein>
    <recommendedName>
        <fullName evidence="8">G-protein coupled receptors family 1 profile domain-containing protein</fullName>
    </recommendedName>
</protein>
<comment type="subcellular location">
    <subcellularLocation>
        <location evidence="1">Cell membrane</location>
        <topology evidence="1">Multi-pass membrane protein</topology>
    </subcellularLocation>
</comment>
<keyword evidence="4 7" id="KW-1133">Transmembrane helix</keyword>
<evidence type="ECO:0000256" key="2">
    <source>
        <dbReference type="ARBA" id="ARBA00022475"/>
    </source>
</evidence>
<dbReference type="InterPro" id="IPR000276">
    <property type="entry name" value="GPCR_Rhodpsn"/>
</dbReference>
<dbReference type="PROSITE" id="PS50262">
    <property type="entry name" value="G_PROTEIN_RECEP_F1_2"/>
    <property type="match status" value="1"/>
</dbReference>
<dbReference type="GO" id="GO:0004930">
    <property type="term" value="F:G protein-coupled receptor activity"/>
    <property type="evidence" value="ECO:0007669"/>
    <property type="project" value="InterPro"/>
</dbReference>
<keyword evidence="10" id="KW-1185">Reference proteome</keyword>
<dbReference type="GO" id="GO:0032870">
    <property type="term" value="P:cellular response to hormone stimulus"/>
    <property type="evidence" value="ECO:0007669"/>
    <property type="project" value="TreeGrafter"/>
</dbReference>
<evidence type="ECO:0000313" key="9">
    <source>
        <dbReference type="EMBL" id="KAK2153737.1"/>
    </source>
</evidence>
<keyword evidence="6" id="KW-0675">Receptor</keyword>
<name>A0AAD9JJA6_9ANNE</name>
<keyword evidence="5 7" id="KW-0472">Membrane</keyword>
<keyword evidence="3 7" id="KW-0812">Transmembrane</keyword>
<feature type="transmembrane region" description="Helical" evidence="7">
    <location>
        <begin position="151"/>
        <end position="175"/>
    </location>
</feature>
<dbReference type="GO" id="GO:0005886">
    <property type="term" value="C:plasma membrane"/>
    <property type="evidence" value="ECO:0007669"/>
    <property type="project" value="UniProtKB-SubCell"/>
</dbReference>
<dbReference type="PANTHER" id="PTHR24241">
    <property type="entry name" value="NEUROPEPTIDE RECEPTOR-RELATED G-PROTEIN COUPLED RECEPTOR"/>
    <property type="match status" value="1"/>
</dbReference>
<dbReference type="PANTHER" id="PTHR24241:SF76">
    <property type="entry name" value="NEUROPEPTIDE SIFAMIDE RECEPTOR"/>
    <property type="match status" value="1"/>
</dbReference>
<dbReference type="Proteomes" id="UP001208570">
    <property type="component" value="Unassembled WGS sequence"/>
</dbReference>
<feature type="domain" description="G-protein coupled receptors family 1 profile" evidence="8">
    <location>
        <begin position="57"/>
        <end position="312"/>
    </location>
</feature>
<evidence type="ECO:0000259" key="8">
    <source>
        <dbReference type="PROSITE" id="PS50262"/>
    </source>
</evidence>
<accession>A0AAD9JJA6</accession>
<organism evidence="9 10">
    <name type="scientific">Paralvinella palmiformis</name>
    <dbReference type="NCBI Taxonomy" id="53620"/>
    <lineage>
        <taxon>Eukaryota</taxon>
        <taxon>Metazoa</taxon>
        <taxon>Spiralia</taxon>
        <taxon>Lophotrochozoa</taxon>
        <taxon>Annelida</taxon>
        <taxon>Polychaeta</taxon>
        <taxon>Sedentaria</taxon>
        <taxon>Canalipalpata</taxon>
        <taxon>Terebellida</taxon>
        <taxon>Terebelliformia</taxon>
        <taxon>Alvinellidae</taxon>
        <taxon>Paralvinella</taxon>
    </lineage>
</organism>
<dbReference type="EMBL" id="JAODUP010000288">
    <property type="protein sequence ID" value="KAK2153737.1"/>
    <property type="molecule type" value="Genomic_DNA"/>
</dbReference>
<feature type="transmembrane region" description="Helical" evidence="7">
    <location>
        <begin position="262"/>
        <end position="282"/>
    </location>
</feature>
<dbReference type="PRINTS" id="PR00237">
    <property type="entry name" value="GPCRRHODOPSN"/>
</dbReference>
<feature type="transmembrane region" description="Helical" evidence="7">
    <location>
        <begin position="118"/>
        <end position="139"/>
    </location>
</feature>
<evidence type="ECO:0000256" key="5">
    <source>
        <dbReference type="ARBA" id="ARBA00023136"/>
    </source>
</evidence>
<evidence type="ECO:0000256" key="3">
    <source>
        <dbReference type="ARBA" id="ARBA00022692"/>
    </source>
</evidence>
<feature type="transmembrane region" description="Helical" evidence="7">
    <location>
        <begin position="41"/>
        <end position="65"/>
    </location>
</feature>
<dbReference type="Pfam" id="PF00001">
    <property type="entry name" value="7tm_1"/>
    <property type="match status" value="1"/>
</dbReference>
<dbReference type="AlphaFoldDB" id="A0AAD9JJA6"/>
<gene>
    <name evidence="9" type="ORF">LSH36_288g04020</name>
</gene>
<evidence type="ECO:0000313" key="10">
    <source>
        <dbReference type="Proteomes" id="UP001208570"/>
    </source>
</evidence>
<feature type="transmembrane region" description="Helical" evidence="7">
    <location>
        <begin position="77"/>
        <end position="98"/>
    </location>
</feature>
<dbReference type="CDD" id="cd00637">
    <property type="entry name" value="7tm_classA_rhodopsin-like"/>
    <property type="match status" value="1"/>
</dbReference>
<reference evidence="9" key="1">
    <citation type="journal article" date="2023" name="Mol. Biol. Evol.">
        <title>Third-Generation Sequencing Reveals the Adaptive Role of the Epigenome in Three Deep-Sea Polychaetes.</title>
        <authorList>
            <person name="Perez M."/>
            <person name="Aroh O."/>
            <person name="Sun Y."/>
            <person name="Lan Y."/>
            <person name="Juniper S.K."/>
            <person name="Young C.R."/>
            <person name="Angers B."/>
            <person name="Qian P.Y."/>
        </authorList>
    </citation>
    <scope>NUCLEOTIDE SEQUENCE</scope>
    <source>
        <strain evidence="9">P08H-3</strain>
    </source>
</reference>
<dbReference type="Gene3D" id="1.20.1070.10">
    <property type="entry name" value="Rhodopsin 7-helix transmembrane proteins"/>
    <property type="match status" value="1"/>
</dbReference>
<dbReference type="SUPFAM" id="SSF81321">
    <property type="entry name" value="Family A G protein-coupled receptor-like"/>
    <property type="match status" value="1"/>
</dbReference>
<dbReference type="InterPro" id="IPR017452">
    <property type="entry name" value="GPCR_Rhodpsn_7TM"/>
</dbReference>
<evidence type="ECO:0000256" key="4">
    <source>
        <dbReference type="ARBA" id="ARBA00022989"/>
    </source>
</evidence>
<evidence type="ECO:0000256" key="6">
    <source>
        <dbReference type="ARBA" id="ARBA00023170"/>
    </source>
</evidence>
<keyword evidence="2" id="KW-1003">Cell membrane</keyword>
<feature type="transmembrane region" description="Helical" evidence="7">
    <location>
        <begin position="302"/>
        <end position="323"/>
    </location>
</feature>
<feature type="transmembrane region" description="Helical" evidence="7">
    <location>
        <begin position="219"/>
        <end position="241"/>
    </location>
</feature>
<evidence type="ECO:0000256" key="7">
    <source>
        <dbReference type="SAM" id="Phobius"/>
    </source>
</evidence>
<proteinExistence type="predicted"/>
<sequence length="379" mass="43034">MTSLYDGMTLLDVDVIPLELGIKQPGMLGGGVASFVLKFDWIINVVIFVVMVTSLIGNSVIIYVICTRKRSRTAQNISIVSLCVSAILTASFVMPSYLVISMYNIHDDEEMCKFLCKLEVYVCYWSKTVMAYSLCALVFDRYSLVIQTTKISLLSGQYMFFLSFVWFFGAAYNIWDIVITLSHYVIVTAPDGHNLTLRRCVTSERFDYIQNGIFYSDVLIIYVVPSIIICYMYSAMIYFYCCRQDSTNQRLNKKKILLSVSLLLSFYVCQLPLEILNCWGFFTGLETFELMMAKRISEIASFLNGLFIVIIYTMFSSDLHALFRRKYSTGMIGASRCLLSTSGGACVTAPKIRVTDREVRTKDPLTSLEMTVIVLEDDV</sequence>